<dbReference type="InterPro" id="IPR005846">
    <property type="entry name" value="A-D-PHexomutase_a/b/a-III"/>
</dbReference>
<dbReference type="SUPFAM" id="SSF55957">
    <property type="entry name" value="Phosphoglucomutase, C-terminal domain"/>
    <property type="match status" value="1"/>
</dbReference>
<dbReference type="RefSeq" id="WP_135463402.1">
    <property type="nucleotide sequence ID" value="NZ_SRLC01000001.1"/>
</dbReference>
<keyword evidence="13" id="KW-1185">Reference proteome</keyword>
<dbReference type="Gene3D" id="3.30.310.50">
    <property type="entry name" value="Alpha-D-phosphohexomutase, C-terminal domain"/>
    <property type="match status" value="1"/>
</dbReference>
<dbReference type="GO" id="GO:0000287">
    <property type="term" value="F:magnesium ion binding"/>
    <property type="evidence" value="ECO:0007669"/>
    <property type="project" value="InterPro"/>
</dbReference>
<dbReference type="PANTHER" id="PTHR45745">
    <property type="entry name" value="PHOSPHOMANNOMUTASE 45A"/>
    <property type="match status" value="1"/>
</dbReference>
<evidence type="ECO:0000259" key="11">
    <source>
        <dbReference type="Pfam" id="PF02880"/>
    </source>
</evidence>
<evidence type="ECO:0000256" key="3">
    <source>
        <dbReference type="ARBA" id="ARBA00022553"/>
    </source>
</evidence>
<keyword evidence="4 7" id="KW-0479">Metal-binding</keyword>
<evidence type="ECO:0000259" key="9">
    <source>
        <dbReference type="Pfam" id="PF02878"/>
    </source>
</evidence>
<keyword evidence="3" id="KW-0597">Phosphoprotein</keyword>
<evidence type="ECO:0000313" key="13">
    <source>
        <dbReference type="Proteomes" id="UP000297549"/>
    </source>
</evidence>
<dbReference type="InterPro" id="IPR036900">
    <property type="entry name" value="A-D-PHexomutase_C_sf"/>
</dbReference>
<comment type="similarity">
    <text evidence="2 7">Belongs to the phosphohexose mutase family.</text>
</comment>
<evidence type="ECO:0000259" key="10">
    <source>
        <dbReference type="Pfam" id="PF02879"/>
    </source>
</evidence>
<proteinExistence type="inferred from homology"/>
<feature type="domain" description="Alpha-D-phosphohexomutase alpha/beta/alpha" evidence="9">
    <location>
        <begin position="15"/>
        <end position="145"/>
    </location>
</feature>
<dbReference type="Pfam" id="PF02878">
    <property type="entry name" value="PGM_PMM_I"/>
    <property type="match status" value="1"/>
</dbReference>
<accession>A0A4Z0Q8S3</accession>
<dbReference type="EMBL" id="SRLC01000001">
    <property type="protein sequence ID" value="TGE25826.1"/>
    <property type="molecule type" value="Genomic_DNA"/>
</dbReference>
<evidence type="ECO:0000313" key="12">
    <source>
        <dbReference type="EMBL" id="TGE25826.1"/>
    </source>
</evidence>
<evidence type="ECO:0000256" key="4">
    <source>
        <dbReference type="ARBA" id="ARBA00022723"/>
    </source>
</evidence>
<dbReference type="Gene3D" id="3.40.120.10">
    <property type="entry name" value="Alpha-D-Glucose-1,6-Bisphosphate, subunit A, domain 3"/>
    <property type="match status" value="3"/>
</dbReference>
<dbReference type="InterPro" id="IPR005845">
    <property type="entry name" value="A-D-PHexomutase_a/b/a-II"/>
</dbReference>
<dbReference type="Proteomes" id="UP000297549">
    <property type="component" value="Unassembled WGS sequence"/>
</dbReference>
<evidence type="ECO:0000256" key="7">
    <source>
        <dbReference type="RuleBase" id="RU004326"/>
    </source>
</evidence>
<reference evidence="12 13" key="1">
    <citation type="submission" date="2019-04" db="EMBL/GenBank/DDBJ databases">
        <authorList>
            <person name="Feng G."/>
            <person name="Zhang J."/>
            <person name="Zhu H."/>
        </authorList>
    </citation>
    <scope>NUCLEOTIDE SEQUENCE [LARGE SCALE GENOMIC DNA]</scope>
    <source>
        <strain evidence="12 13">JCM 31653</strain>
    </source>
</reference>
<dbReference type="OrthoDB" id="9806956at2"/>
<dbReference type="Pfam" id="PF00408">
    <property type="entry name" value="PGM_PMM_IV"/>
    <property type="match status" value="1"/>
</dbReference>
<feature type="domain" description="Alpha-D-phosphohexomutase alpha/beta/alpha" evidence="10">
    <location>
        <begin position="163"/>
        <end position="265"/>
    </location>
</feature>
<dbReference type="GO" id="GO:0006166">
    <property type="term" value="P:purine ribonucleoside salvage"/>
    <property type="evidence" value="ECO:0007669"/>
    <property type="project" value="TreeGrafter"/>
</dbReference>
<dbReference type="GO" id="GO:0005975">
    <property type="term" value="P:carbohydrate metabolic process"/>
    <property type="evidence" value="ECO:0007669"/>
    <property type="project" value="InterPro"/>
</dbReference>
<protein>
    <submittedName>
        <fullName evidence="12">Phosphoglucomutase</fullName>
    </submittedName>
</protein>
<evidence type="ECO:0000256" key="6">
    <source>
        <dbReference type="ARBA" id="ARBA00023235"/>
    </source>
</evidence>
<feature type="domain" description="Alpha-D-phosphohexomutase C-terminal" evidence="8">
    <location>
        <begin position="428"/>
        <end position="473"/>
    </location>
</feature>
<dbReference type="InterPro" id="IPR005843">
    <property type="entry name" value="A-D-PHexomutase_C"/>
</dbReference>
<organism evidence="12 13">
    <name type="scientific">Hymenobacter aquaticus</name>
    <dbReference type="NCBI Taxonomy" id="1867101"/>
    <lineage>
        <taxon>Bacteria</taxon>
        <taxon>Pseudomonadati</taxon>
        <taxon>Bacteroidota</taxon>
        <taxon>Cytophagia</taxon>
        <taxon>Cytophagales</taxon>
        <taxon>Hymenobacteraceae</taxon>
        <taxon>Hymenobacter</taxon>
    </lineage>
</organism>
<evidence type="ECO:0000256" key="1">
    <source>
        <dbReference type="ARBA" id="ARBA00001946"/>
    </source>
</evidence>
<evidence type="ECO:0000256" key="5">
    <source>
        <dbReference type="ARBA" id="ARBA00022842"/>
    </source>
</evidence>
<dbReference type="SUPFAM" id="SSF53738">
    <property type="entry name" value="Phosphoglucomutase, first 3 domains"/>
    <property type="match status" value="3"/>
</dbReference>
<dbReference type="InterPro" id="IPR005844">
    <property type="entry name" value="A-D-PHexomutase_a/b/a-I"/>
</dbReference>
<sequence>MSAETSVTTPFVPIAFGTDGWRGLLDVDMTAANVARVATALADYLRVSPGQRTAAVGYDGRRQSAEFAQLLAEILSGNGIEVCLADSIVTTPALAYAVRSQGLQVGVMVTASHNPAAYNGIKFKASYGGPFLTEETHRIEQLLDHSPRRQSRTNVQVLDFNAPYLTHLATLVDLAAIRRAQLPVLIDSMHGAGQCLLEQLLRAHGCPADTLAGEARADFGGRAAEPIEKNLTPLRDALAAAPGRYVLGLATDGDADRLGVLLETGEWLSAQETILLLADFVVHGKGLGGDLVKTSSVTDKLLALATPTRRVHDVQVGFKYICEAMLAHDVAFGAEESGGYGLKGHLPERDGLLSGLLVLEMLALSGYRTLGKLVQAGRERFGRIHYDRIDQEYHHPDRLTRLPALHATPPAQLAGWPVADSAAFYSSRGVVNGLKLRLHGTTRWLLLRASETEPLMRLYAEGQSGAEVAALLAAGQELLRPA</sequence>
<dbReference type="GO" id="GO:0008973">
    <property type="term" value="F:phosphopentomutase activity"/>
    <property type="evidence" value="ECO:0007669"/>
    <property type="project" value="TreeGrafter"/>
</dbReference>
<evidence type="ECO:0000259" key="8">
    <source>
        <dbReference type="Pfam" id="PF00408"/>
    </source>
</evidence>
<name>A0A4Z0Q8S3_9BACT</name>
<evidence type="ECO:0000256" key="2">
    <source>
        <dbReference type="ARBA" id="ARBA00010231"/>
    </source>
</evidence>
<comment type="cofactor">
    <cofactor evidence="1">
        <name>Mg(2+)</name>
        <dbReference type="ChEBI" id="CHEBI:18420"/>
    </cofactor>
</comment>
<keyword evidence="6" id="KW-0413">Isomerase</keyword>
<dbReference type="AlphaFoldDB" id="A0A4Z0Q8S3"/>
<dbReference type="PRINTS" id="PR00509">
    <property type="entry name" value="PGMPMM"/>
</dbReference>
<dbReference type="PANTHER" id="PTHR45745:SF1">
    <property type="entry name" value="PHOSPHOGLUCOMUTASE 2B-RELATED"/>
    <property type="match status" value="1"/>
</dbReference>
<keyword evidence="5 7" id="KW-0460">Magnesium</keyword>
<comment type="caution">
    <text evidence="12">The sequence shown here is derived from an EMBL/GenBank/DDBJ whole genome shotgun (WGS) entry which is preliminary data.</text>
</comment>
<dbReference type="Pfam" id="PF02879">
    <property type="entry name" value="PGM_PMM_II"/>
    <property type="match status" value="1"/>
</dbReference>
<dbReference type="Pfam" id="PF02880">
    <property type="entry name" value="PGM_PMM_III"/>
    <property type="match status" value="1"/>
</dbReference>
<dbReference type="PROSITE" id="PS00710">
    <property type="entry name" value="PGM_PMM"/>
    <property type="match status" value="1"/>
</dbReference>
<dbReference type="InterPro" id="IPR016055">
    <property type="entry name" value="A-D-PHexomutase_a/b/a-I/II/III"/>
</dbReference>
<gene>
    <name evidence="12" type="ORF">E5K00_11730</name>
</gene>
<dbReference type="InterPro" id="IPR016066">
    <property type="entry name" value="A-D-PHexomutase_CS"/>
</dbReference>
<dbReference type="InterPro" id="IPR005841">
    <property type="entry name" value="Alpha-D-phosphohexomutase_SF"/>
</dbReference>
<feature type="domain" description="Alpha-D-phosphohexomutase alpha/beta/alpha" evidence="11">
    <location>
        <begin position="273"/>
        <end position="377"/>
    </location>
</feature>